<dbReference type="AlphaFoldDB" id="E3FR88"/>
<organism evidence="1 2">
    <name type="scientific">Stigmatella aurantiaca (strain DW4/3-1)</name>
    <dbReference type="NCBI Taxonomy" id="378806"/>
    <lineage>
        <taxon>Bacteria</taxon>
        <taxon>Pseudomonadati</taxon>
        <taxon>Myxococcota</taxon>
        <taxon>Myxococcia</taxon>
        <taxon>Myxococcales</taxon>
        <taxon>Cystobacterineae</taxon>
        <taxon>Archangiaceae</taxon>
        <taxon>Stigmatella</taxon>
    </lineage>
</organism>
<sequence>MAKSTADLLGATQIYSLRIQFDKACHVQKLVPYLNEERPGELYERRGRR</sequence>
<dbReference type="KEGG" id="sur:STAUR_6723"/>
<evidence type="ECO:0000313" key="2">
    <source>
        <dbReference type="Proteomes" id="UP000001351"/>
    </source>
</evidence>
<gene>
    <name evidence="1" type="ordered locus">STAUR_6723</name>
</gene>
<reference evidence="1 2" key="1">
    <citation type="journal article" date="2011" name="Mol. Biol. Evol.">
        <title>Comparative genomic analysis of fruiting body formation in Myxococcales.</title>
        <authorList>
            <person name="Huntley S."/>
            <person name="Hamann N."/>
            <person name="Wegener-Feldbrugge S."/>
            <person name="Treuner-Lange A."/>
            <person name="Kube M."/>
            <person name="Reinhardt R."/>
            <person name="Klages S."/>
            <person name="Muller R."/>
            <person name="Ronning C.M."/>
            <person name="Nierman W.C."/>
            <person name="Sogaard-Andersen L."/>
        </authorList>
    </citation>
    <scope>NUCLEOTIDE SEQUENCE [LARGE SCALE GENOMIC DNA]</scope>
    <source>
        <strain evidence="1 2">DW4/3-1</strain>
    </source>
</reference>
<protein>
    <submittedName>
        <fullName evidence="1">Conserved uncharacterized protein</fullName>
    </submittedName>
</protein>
<accession>E3FR88</accession>
<dbReference type="EMBL" id="CP002271">
    <property type="protein sequence ID" value="ADO74480.1"/>
    <property type="molecule type" value="Genomic_DNA"/>
</dbReference>
<evidence type="ECO:0000313" key="1">
    <source>
        <dbReference type="EMBL" id="ADO74480.1"/>
    </source>
</evidence>
<dbReference type="HOGENOM" id="CLU_3140970_0_0_7"/>
<name>E3FR88_STIAD</name>
<proteinExistence type="predicted"/>
<dbReference type="Proteomes" id="UP000001351">
    <property type="component" value="Chromosome"/>
</dbReference>
<keyword evidence="2" id="KW-1185">Reference proteome</keyword>